<evidence type="ECO:0000313" key="2">
    <source>
        <dbReference type="Proteomes" id="UP000187406"/>
    </source>
</evidence>
<evidence type="ECO:0000313" key="1">
    <source>
        <dbReference type="EMBL" id="GAV76440.1"/>
    </source>
</evidence>
<dbReference type="PANTHER" id="PTHR35317:SF23">
    <property type="entry name" value="OS04G0629600 PROTEIN"/>
    <property type="match status" value="1"/>
</dbReference>
<sequence>MDLDYTLWVDAPLALIAESSTERKAAYDKWESSNRISLMIMKGSIMTAICEAILDSDNAKRYLAHVEEHFQGSSKVHVIALISKMVTLKYDGSSGVREHILRMNDMVVQLKPLDMEISESFLVHFTMTSLLVQFGPFKINYNT</sequence>
<dbReference type="Proteomes" id="UP000187406">
    <property type="component" value="Unassembled WGS sequence"/>
</dbReference>
<organism evidence="1 2">
    <name type="scientific">Cephalotus follicularis</name>
    <name type="common">Albany pitcher plant</name>
    <dbReference type="NCBI Taxonomy" id="3775"/>
    <lineage>
        <taxon>Eukaryota</taxon>
        <taxon>Viridiplantae</taxon>
        <taxon>Streptophyta</taxon>
        <taxon>Embryophyta</taxon>
        <taxon>Tracheophyta</taxon>
        <taxon>Spermatophyta</taxon>
        <taxon>Magnoliopsida</taxon>
        <taxon>eudicotyledons</taxon>
        <taxon>Gunneridae</taxon>
        <taxon>Pentapetalae</taxon>
        <taxon>rosids</taxon>
        <taxon>fabids</taxon>
        <taxon>Oxalidales</taxon>
        <taxon>Cephalotaceae</taxon>
        <taxon>Cephalotus</taxon>
    </lineage>
</organism>
<dbReference type="EMBL" id="BDDD01001490">
    <property type="protein sequence ID" value="GAV76440.1"/>
    <property type="molecule type" value="Genomic_DNA"/>
</dbReference>
<accession>A0A1Q3C891</accession>
<reference evidence="2" key="1">
    <citation type="submission" date="2016-04" db="EMBL/GenBank/DDBJ databases">
        <title>Cephalotus genome sequencing.</title>
        <authorList>
            <person name="Fukushima K."/>
            <person name="Hasebe M."/>
            <person name="Fang X."/>
        </authorList>
    </citation>
    <scope>NUCLEOTIDE SEQUENCE [LARGE SCALE GENOMIC DNA]</scope>
    <source>
        <strain evidence="2">cv. St1</strain>
    </source>
</reference>
<proteinExistence type="predicted"/>
<gene>
    <name evidence="1" type="ORF">CFOL_v3_19914</name>
</gene>
<dbReference type="InParanoid" id="A0A1Q3C891"/>
<dbReference type="OrthoDB" id="1929566at2759"/>
<dbReference type="Pfam" id="PF14223">
    <property type="entry name" value="Retrotran_gag_2"/>
    <property type="match status" value="1"/>
</dbReference>
<protein>
    <submittedName>
        <fullName evidence="1">UBN2_2 domain-containing protein</fullName>
    </submittedName>
</protein>
<name>A0A1Q3C891_CEPFO</name>
<dbReference type="AlphaFoldDB" id="A0A1Q3C891"/>
<comment type="caution">
    <text evidence="1">The sequence shown here is derived from an EMBL/GenBank/DDBJ whole genome shotgun (WGS) entry which is preliminary data.</text>
</comment>
<keyword evidence="2" id="KW-1185">Reference proteome</keyword>
<dbReference type="PANTHER" id="PTHR35317">
    <property type="entry name" value="OS04G0629600 PROTEIN"/>
    <property type="match status" value="1"/>
</dbReference>